<proteinExistence type="predicted"/>
<reference evidence="1" key="1">
    <citation type="submission" date="2016-11" db="UniProtKB">
        <authorList>
            <consortium name="WormBaseParasite"/>
        </authorList>
    </citation>
    <scope>IDENTIFICATION</scope>
    <source>
        <strain evidence="1">pt0022</strain>
    </source>
</reference>
<name>A0A1I8EV44_WUCBA</name>
<evidence type="ECO:0000313" key="1">
    <source>
        <dbReference type="WBParaSite" id="maker-PairedContig_5522-snap-gene-0.1-mRNA-1"/>
    </source>
</evidence>
<dbReference type="WBParaSite" id="maker-PairedContig_5522-snap-gene-0.1-mRNA-1">
    <property type="protein sequence ID" value="maker-PairedContig_5522-snap-gene-0.1-mRNA-1"/>
    <property type="gene ID" value="maker-PairedContig_5522-snap-gene-0.1"/>
</dbReference>
<organism evidence="1">
    <name type="scientific">Wuchereria bancrofti</name>
    <dbReference type="NCBI Taxonomy" id="6293"/>
    <lineage>
        <taxon>Eukaryota</taxon>
        <taxon>Metazoa</taxon>
        <taxon>Ecdysozoa</taxon>
        <taxon>Nematoda</taxon>
        <taxon>Chromadorea</taxon>
        <taxon>Rhabditida</taxon>
        <taxon>Spirurina</taxon>
        <taxon>Spiruromorpha</taxon>
        <taxon>Filarioidea</taxon>
        <taxon>Onchocercidae</taxon>
        <taxon>Wuchereria</taxon>
    </lineage>
</organism>
<sequence length="76" mass="8404">VKLTNNLKANLNRVKKEIALRNLDELSELTTSSSATLQMRTKTPNLKTTALTKLTASADSSDQKLFMGNLKELLIN</sequence>
<accession>A0A1I8EV44</accession>
<protein>
    <submittedName>
        <fullName evidence="1">Uncharacterized protein</fullName>
    </submittedName>
</protein>
<dbReference type="AlphaFoldDB" id="A0A1I8EV44"/>